<evidence type="ECO:0000256" key="10">
    <source>
        <dbReference type="ARBA" id="ARBA00023224"/>
    </source>
</evidence>
<keyword evidence="9" id="KW-0325">Glycoprotein</keyword>
<dbReference type="PANTHER" id="PTHR45620">
    <property type="entry name" value="PDF RECEPTOR-LIKE PROTEIN-RELATED"/>
    <property type="match status" value="1"/>
</dbReference>
<dbReference type="PANTHER" id="PTHR45620:SF40">
    <property type="entry name" value="CORTICOTROPIN-RELEASING FACTOR RECEPTOR 2-LIKE ISOFORM X1"/>
    <property type="match status" value="1"/>
</dbReference>
<feature type="compositionally biased region" description="Basic and acidic residues" evidence="11">
    <location>
        <begin position="430"/>
        <end position="440"/>
    </location>
</feature>
<feature type="transmembrane region" description="Helical" evidence="12">
    <location>
        <begin position="252"/>
        <end position="271"/>
    </location>
</feature>
<dbReference type="AlphaFoldDB" id="A0ABD3T664"/>
<feature type="transmembrane region" description="Helical" evidence="12">
    <location>
        <begin position="291"/>
        <end position="312"/>
    </location>
</feature>
<keyword evidence="16" id="KW-1185">Reference proteome</keyword>
<proteinExistence type="inferred from homology"/>
<feature type="domain" description="G-protein coupled receptors family 2 profile 1" evidence="13">
    <location>
        <begin position="37"/>
        <end position="110"/>
    </location>
</feature>
<evidence type="ECO:0000256" key="5">
    <source>
        <dbReference type="ARBA" id="ARBA00022989"/>
    </source>
</evidence>
<dbReference type="InterPro" id="IPR050332">
    <property type="entry name" value="GPCR_2"/>
</dbReference>
<dbReference type="PROSITE" id="PS50227">
    <property type="entry name" value="G_PROTEIN_RECEP_F2_3"/>
    <property type="match status" value="1"/>
</dbReference>
<accession>A0ABD3T664</accession>
<evidence type="ECO:0000313" key="15">
    <source>
        <dbReference type="EMBL" id="KAL3832332.1"/>
    </source>
</evidence>
<dbReference type="CDD" id="cd15041">
    <property type="entry name" value="7tmB1_hormone_R"/>
    <property type="match status" value="1"/>
</dbReference>
<dbReference type="PROSITE" id="PS00649">
    <property type="entry name" value="G_PROTEIN_RECEP_F2_1"/>
    <property type="match status" value="1"/>
</dbReference>
<dbReference type="EMBL" id="JBJQND010000019">
    <property type="protein sequence ID" value="KAL3832331.1"/>
    <property type="molecule type" value="Genomic_DNA"/>
</dbReference>
<feature type="transmembrane region" description="Helical" evidence="12">
    <location>
        <begin position="225"/>
        <end position="245"/>
    </location>
</feature>
<evidence type="ECO:0000256" key="7">
    <source>
        <dbReference type="ARBA" id="ARBA00023136"/>
    </source>
</evidence>
<evidence type="ECO:0000256" key="11">
    <source>
        <dbReference type="SAM" id="MobiDB-lite"/>
    </source>
</evidence>
<comment type="caution">
    <text evidence="15">The sequence shown here is derived from an EMBL/GenBank/DDBJ whole genome shotgun (WGS) entry which is preliminary data.</text>
</comment>
<keyword evidence="5 12" id="KW-1133">Transmembrane helix</keyword>
<dbReference type="GO" id="GO:0004930">
    <property type="term" value="F:G protein-coupled receptor activity"/>
    <property type="evidence" value="ECO:0007669"/>
    <property type="project" value="UniProtKB-KW"/>
</dbReference>
<keyword evidence="6" id="KW-0297">G-protein coupled receptor</keyword>
<feature type="transmembrane region" description="Helical" evidence="12">
    <location>
        <begin position="333"/>
        <end position="353"/>
    </location>
</feature>
<dbReference type="SUPFAM" id="SSF111418">
    <property type="entry name" value="Hormone receptor domain"/>
    <property type="match status" value="1"/>
</dbReference>
<feature type="transmembrane region" description="Helical" evidence="12">
    <location>
        <begin position="365"/>
        <end position="387"/>
    </location>
</feature>
<evidence type="ECO:0000256" key="3">
    <source>
        <dbReference type="ARBA" id="ARBA00022475"/>
    </source>
</evidence>
<dbReference type="PROSITE" id="PS50261">
    <property type="entry name" value="G_PROTEIN_RECEP_F2_4"/>
    <property type="match status" value="1"/>
</dbReference>
<feature type="domain" description="G-protein coupled receptors family 2 profile 2" evidence="14">
    <location>
        <begin position="132"/>
        <end position="388"/>
    </location>
</feature>
<evidence type="ECO:0000256" key="12">
    <source>
        <dbReference type="SAM" id="Phobius"/>
    </source>
</evidence>
<evidence type="ECO:0000256" key="1">
    <source>
        <dbReference type="ARBA" id="ARBA00004651"/>
    </source>
</evidence>
<dbReference type="Pfam" id="PF00002">
    <property type="entry name" value="7tm_2"/>
    <property type="match status" value="1"/>
</dbReference>
<dbReference type="SUPFAM" id="SSF81321">
    <property type="entry name" value="Family A G protein-coupled receptor-like"/>
    <property type="match status" value="1"/>
</dbReference>
<sequence>MEVPYERNIHHLPVQDPDVTSNYTSEVFNSSVDGVRSCELPTVNISLVGDEFCEPIFDGLLCWPATSAGENASQLCPIGILEYVPYAFRACLENGSWASKSDYSECLHALNPPTSTPGSTEDLEMVRLAEILRDIYFILSIVSLFLLIITIFIFSYFRSLQCSRISIHKHLVVSFILRFIIIIIVVGPYISQRRSSISDGPTYRDIDWLCKMITTLSQYTTLANIFWMFVEGLFLHNQLVVAVFTTEAPFKLFYCIGWGMPALITVSWSLVLHFFHDSPCWRDYSQTEYAWIITAPYIIALAVNLVFLVNIIRVLVSKLRANNRIESTNMRKAIKATIILLPLLGITNLLFFWNPADNRKAKTAYYITNAVLHSSQGIFVSILYCFLNGEVRRVLRQKWYRFKISHLNHRSSGRRRSSRTSSFFMSQTEDAEHTSSDRSAHNATSQRSRSFQATTENTQSSEMNDKTNTSSGCDEDEITRDSDLRFLKPTIHFEEDMNGSPYMLSDNAIMREGPEEDGDESFVRIPTEDIPLLQLQINPCVKSNDESFVDQMAWNESERNNSVLLVNRNPDIIAPQTDCEYMPLHTIGEDDENISDHENIRISSDITSPNNNNKTCERCSVNLANADSTMSCNSNAIIKNAMLNKDTKPDIRNSYLYEENLDHFFANEERESFI</sequence>
<comment type="subcellular location">
    <subcellularLocation>
        <location evidence="1">Cell membrane</location>
        <topology evidence="1">Multi-pass membrane protein</topology>
    </subcellularLocation>
</comment>
<dbReference type="Gene3D" id="4.10.1240.10">
    <property type="entry name" value="GPCR, family 2, extracellular hormone receptor domain"/>
    <property type="match status" value="1"/>
</dbReference>
<comment type="similarity">
    <text evidence="2">Belongs to the G-protein coupled receptor 2 family.</text>
</comment>
<dbReference type="InterPro" id="IPR017983">
    <property type="entry name" value="GPCR_2_secretin-like_CS"/>
</dbReference>
<dbReference type="PRINTS" id="PR00249">
    <property type="entry name" value="GPCRSECRETIN"/>
</dbReference>
<evidence type="ECO:0000259" key="14">
    <source>
        <dbReference type="PROSITE" id="PS50261"/>
    </source>
</evidence>
<evidence type="ECO:0000259" key="13">
    <source>
        <dbReference type="PROSITE" id="PS50227"/>
    </source>
</evidence>
<feature type="region of interest" description="Disordered" evidence="11">
    <location>
        <begin position="411"/>
        <end position="478"/>
    </location>
</feature>
<keyword evidence="8" id="KW-0675">Receptor</keyword>
<dbReference type="Gene3D" id="1.20.1070.10">
    <property type="entry name" value="Rhodopsin 7-helix transmembrane proteins"/>
    <property type="match status" value="1"/>
</dbReference>
<evidence type="ECO:0000256" key="9">
    <source>
        <dbReference type="ARBA" id="ARBA00023180"/>
    </source>
</evidence>
<dbReference type="Proteomes" id="UP001634394">
    <property type="component" value="Unassembled WGS sequence"/>
</dbReference>
<dbReference type="EMBL" id="JBJQND010000019">
    <property type="protein sequence ID" value="KAL3832332.1"/>
    <property type="molecule type" value="Genomic_DNA"/>
</dbReference>
<dbReference type="SMART" id="SM00008">
    <property type="entry name" value="HormR"/>
    <property type="match status" value="1"/>
</dbReference>
<evidence type="ECO:0000256" key="8">
    <source>
        <dbReference type="ARBA" id="ARBA00023170"/>
    </source>
</evidence>
<keyword evidence="4 12" id="KW-0812">Transmembrane</keyword>
<dbReference type="InterPro" id="IPR017981">
    <property type="entry name" value="GPCR_2-like_7TM"/>
</dbReference>
<evidence type="ECO:0000256" key="4">
    <source>
        <dbReference type="ARBA" id="ARBA00022692"/>
    </source>
</evidence>
<protein>
    <submittedName>
        <fullName evidence="15">Uncharacterized protein</fullName>
    </submittedName>
</protein>
<dbReference type="GO" id="GO:0005886">
    <property type="term" value="C:plasma membrane"/>
    <property type="evidence" value="ECO:0007669"/>
    <property type="project" value="UniProtKB-SubCell"/>
</dbReference>
<dbReference type="InterPro" id="IPR000832">
    <property type="entry name" value="GPCR_2_secretin-like"/>
</dbReference>
<dbReference type="InterPro" id="IPR036445">
    <property type="entry name" value="GPCR_2_extracell_dom_sf"/>
</dbReference>
<feature type="transmembrane region" description="Helical" evidence="12">
    <location>
        <begin position="135"/>
        <end position="157"/>
    </location>
</feature>
<reference evidence="15 16" key="1">
    <citation type="submission" date="2024-11" db="EMBL/GenBank/DDBJ databases">
        <title>Chromosome-level genome assembly of the freshwater bivalve Anodonta woodiana.</title>
        <authorList>
            <person name="Chen X."/>
        </authorList>
    </citation>
    <scope>NUCLEOTIDE SEQUENCE [LARGE SCALE GENOMIC DNA]</scope>
    <source>
        <strain evidence="15">MN2024</strain>
        <tissue evidence="15">Gills</tissue>
    </source>
</reference>
<evidence type="ECO:0000313" key="16">
    <source>
        <dbReference type="Proteomes" id="UP001634394"/>
    </source>
</evidence>
<dbReference type="InterPro" id="IPR001879">
    <property type="entry name" value="GPCR_2_extracellular_dom"/>
</dbReference>
<feature type="transmembrane region" description="Helical" evidence="12">
    <location>
        <begin position="169"/>
        <end position="190"/>
    </location>
</feature>
<evidence type="ECO:0000256" key="2">
    <source>
        <dbReference type="ARBA" id="ARBA00005314"/>
    </source>
</evidence>
<keyword evidence="3" id="KW-1003">Cell membrane</keyword>
<gene>
    <name evidence="15" type="ORF">ACJMK2_023984</name>
</gene>
<keyword evidence="7 12" id="KW-0472">Membrane</keyword>
<feature type="compositionally biased region" description="Polar residues" evidence="11">
    <location>
        <begin position="441"/>
        <end position="472"/>
    </location>
</feature>
<organism evidence="15 16">
    <name type="scientific">Sinanodonta woodiana</name>
    <name type="common">Chinese pond mussel</name>
    <name type="synonym">Anodonta woodiana</name>
    <dbReference type="NCBI Taxonomy" id="1069815"/>
    <lineage>
        <taxon>Eukaryota</taxon>
        <taxon>Metazoa</taxon>
        <taxon>Spiralia</taxon>
        <taxon>Lophotrochozoa</taxon>
        <taxon>Mollusca</taxon>
        <taxon>Bivalvia</taxon>
        <taxon>Autobranchia</taxon>
        <taxon>Heteroconchia</taxon>
        <taxon>Palaeoheterodonta</taxon>
        <taxon>Unionida</taxon>
        <taxon>Unionoidea</taxon>
        <taxon>Unionidae</taxon>
        <taxon>Unioninae</taxon>
        <taxon>Sinanodonta</taxon>
    </lineage>
</organism>
<name>A0ABD3T664_SINWO</name>
<evidence type="ECO:0000256" key="6">
    <source>
        <dbReference type="ARBA" id="ARBA00023040"/>
    </source>
</evidence>
<dbReference type="Pfam" id="PF02793">
    <property type="entry name" value="HRM"/>
    <property type="match status" value="1"/>
</dbReference>
<keyword evidence="10" id="KW-0807">Transducer</keyword>